<dbReference type="InterPro" id="IPR009003">
    <property type="entry name" value="Peptidase_S1_PA"/>
</dbReference>
<feature type="domain" description="Peptidase S1" evidence="9">
    <location>
        <begin position="123"/>
        <end position="357"/>
    </location>
</feature>
<dbReference type="InterPro" id="IPR018114">
    <property type="entry name" value="TRYPSIN_HIS"/>
</dbReference>
<dbReference type="PROSITE" id="PS00134">
    <property type="entry name" value="TRYPSIN_HIS"/>
    <property type="match status" value="1"/>
</dbReference>
<gene>
    <name evidence="11" type="primary">LOC105996208</name>
</gene>
<dbReference type="Pfam" id="PF00089">
    <property type="entry name" value="Trypsin"/>
    <property type="match status" value="1"/>
</dbReference>
<dbReference type="InterPro" id="IPR043504">
    <property type="entry name" value="Peptidase_S1_PA_chymotrypsin"/>
</dbReference>
<organism evidence="10 11">
    <name type="scientific">Dipodomys ordii</name>
    <name type="common">Ord's kangaroo rat</name>
    <dbReference type="NCBI Taxonomy" id="10020"/>
    <lineage>
        <taxon>Eukaryota</taxon>
        <taxon>Metazoa</taxon>
        <taxon>Chordata</taxon>
        <taxon>Craniata</taxon>
        <taxon>Vertebrata</taxon>
        <taxon>Euteleostomi</taxon>
        <taxon>Mammalia</taxon>
        <taxon>Eutheria</taxon>
        <taxon>Euarchontoglires</taxon>
        <taxon>Glires</taxon>
        <taxon>Rodentia</taxon>
        <taxon>Castorimorpha</taxon>
        <taxon>Heteromyidae</taxon>
        <taxon>Dipodomyinae</taxon>
        <taxon>Dipodomys</taxon>
    </lineage>
</organism>
<evidence type="ECO:0000256" key="1">
    <source>
        <dbReference type="ARBA" id="ARBA00022670"/>
    </source>
</evidence>
<dbReference type="PROSITE" id="PS00135">
    <property type="entry name" value="TRYPSIN_SER"/>
    <property type="match status" value="1"/>
</dbReference>
<dbReference type="InterPro" id="IPR001254">
    <property type="entry name" value="Trypsin_dom"/>
</dbReference>
<evidence type="ECO:0000313" key="11">
    <source>
        <dbReference type="RefSeq" id="XP_012885677.1"/>
    </source>
</evidence>
<sequence length="377" mass="41111">MSAIAAAPPIAYTEAPLTAHVELKPRPSRTQRQSPAHLDVAPKPRAEEAGVMAAHGDASLGLLAGLLLFLQPRLSQVSSGSGKEDHPPTGAPSSPLIPQFGAGQTPPQLSSFPTACGRPLQKIVGGMDAEEGKWPWQVSVRIRNTHVCGGSLITAQWVLTAAHCIFSQFQYTVKMGDRSIYPTKRSLVVPIHRIIIHPYFSTTSSVVNDLALLHLLHPVNFSTAIYPICVPEEAFRVEAGTRCWVTGWGKTREGGLRSEVLQEVDQELIHYQECNRMMQKALSSQKTLVMKGMLCGYLETMKDSCQGDSGGPMSCELNNTWLQVGIVSWGVGCARKGYPGVYTDLGFYSKWIKAVVNLATCLHPMLFLLLLLLLLIL</sequence>
<dbReference type="PRINTS" id="PR00722">
    <property type="entry name" value="CHYMOTRYPSIN"/>
</dbReference>
<dbReference type="InterPro" id="IPR001314">
    <property type="entry name" value="Peptidase_S1A"/>
</dbReference>
<dbReference type="FunFam" id="2.40.10.10:FF:000039">
    <property type="entry name" value="Brain-specific serine protease 4"/>
    <property type="match status" value="1"/>
</dbReference>
<keyword evidence="1 6" id="KW-0645">Protease</keyword>
<dbReference type="CDD" id="cd00190">
    <property type="entry name" value="Tryp_SPc"/>
    <property type="match status" value="1"/>
</dbReference>
<keyword evidence="4" id="KW-1015">Disulfide bond</keyword>
<keyword evidence="6" id="KW-0720">Serine protease</keyword>
<dbReference type="AlphaFoldDB" id="A0A1S3GCD4"/>
<dbReference type="Gene3D" id="2.40.10.10">
    <property type="entry name" value="Trypsin-like serine proteases"/>
    <property type="match status" value="1"/>
</dbReference>
<evidence type="ECO:0000256" key="2">
    <source>
        <dbReference type="ARBA" id="ARBA00022729"/>
    </source>
</evidence>
<accession>A0A1S3GCD4</accession>
<evidence type="ECO:0000256" key="8">
    <source>
        <dbReference type="SAM" id="Phobius"/>
    </source>
</evidence>
<evidence type="ECO:0000256" key="7">
    <source>
        <dbReference type="SAM" id="MobiDB-lite"/>
    </source>
</evidence>
<dbReference type="STRING" id="10020.ENSDORP00000014131"/>
<proteinExistence type="predicted"/>
<keyword evidence="10" id="KW-1185">Reference proteome</keyword>
<dbReference type="SUPFAM" id="SSF50494">
    <property type="entry name" value="Trypsin-like serine proteases"/>
    <property type="match status" value="1"/>
</dbReference>
<keyword evidence="8" id="KW-0472">Membrane</keyword>
<dbReference type="SMART" id="SM00020">
    <property type="entry name" value="Tryp_SPc"/>
    <property type="match status" value="1"/>
</dbReference>
<evidence type="ECO:0000256" key="6">
    <source>
        <dbReference type="RuleBase" id="RU363034"/>
    </source>
</evidence>
<keyword evidence="8" id="KW-1133">Transmembrane helix</keyword>
<feature type="transmembrane region" description="Helical" evidence="8">
    <location>
        <begin position="354"/>
        <end position="376"/>
    </location>
</feature>
<dbReference type="PROSITE" id="PS50240">
    <property type="entry name" value="TRYPSIN_DOM"/>
    <property type="match status" value="1"/>
</dbReference>
<keyword evidence="3 6" id="KW-0378">Hydrolase</keyword>
<evidence type="ECO:0000256" key="3">
    <source>
        <dbReference type="ARBA" id="ARBA00022801"/>
    </source>
</evidence>
<dbReference type="FunCoup" id="A0A1S3GCD4">
    <property type="interactions" value="85"/>
</dbReference>
<evidence type="ECO:0000259" key="9">
    <source>
        <dbReference type="PROSITE" id="PS50240"/>
    </source>
</evidence>
<dbReference type="GeneID" id="105996208"/>
<keyword evidence="2" id="KW-0732">Signal</keyword>
<evidence type="ECO:0000256" key="5">
    <source>
        <dbReference type="ARBA" id="ARBA00023180"/>
    </source>
</evidence>
<evidence type="ECO:0000313" key="10">
    <source>
        <dbReference type="Proteomes" id="UP000081671"/>
    </source>
</evidence>
<dbReference type="PANTHER" id="PTHR24253">
    <property type="entry name" value="TRANSMEMBRANE PROTEASE SERINE"/>
    <property type="match status" value="1"/>
</dbReference>
<dbReference type="Proteomes" id="UP000081671">
    <property type="component" value="Unplaced"/>
</dbReference>
<keyword evidence="8" id="KW-0812">Transmembrane</keyword>
<name>A0A1S3GCD4_DIPOR</name>
<dbReference type="GO" id="GO:0004252">
    <property type="term" value="F:serine-type endopeptidase activity"/>
    <property type="evidence" value="ECO:0007669"/>
    <property type="project" value="InterPro"/>
</dbReference>
<feature type="region of interest" description="Disordered" evidence="7">
    <location>
        <begin position="77"/>
        <end position="109"/>
    </location>
</feature>
<dbReference type="PANTHER" id="PTHR24253:SF159">
    <property type="entry name" value="SERINE PROTEASE 42"/>
    <property type="match status" value="1"/>
</dbReference>
<dbReference type="InterPro" id="IPR033116">
    <property type="entry name" value="TRYPSIN_SER"/>
</dbReference>
<dbReference type="GO" id="GO:0006508">
    <property type="term" value="P:proteolysis"/>
    <property type="evidence" value="ECO:0007669"/>
    <property type="project" value="UniProtKB-KW"/>
</dbReference>
<keyword evidence="5" id="KW-0325">Glycoprotein</keyword>
<protein>
    <submittedName>
        <fullName evidence="11">Serine protease 42-like</fullName>
    </submittedName>
</protein>
<dbReference type="InParanoid" id="A0A1S3GCD4"/>
<reference evidence="11" key="1">
    <citation type="submission" date="2025-08" db="UniProtKB">
        <authorList>
            <consortium name="RefSeq"/>
        </authorList>
    </citation>
    <scope>IDENTIFICATION</scope>
    <source>
        <tissue evidence="11">Kidney</tissue>
    </source>
</reference>
<evidence type="ECO:0000256" key="4">
    <source>
        <dbReference type="ARBA" id="ARBA00023157"/>
    </source>
</evidence>
<dbReference type="KEGG" id="dord:105996208"/>
<dbReference type="OrthoDB" id="10002959at2759"/>
<dbReference type="RefSeq" id="XP_012885677.1">
    <property type="nucleotide sequence ID" value="XM_013030223.1"/>
</dbReference>